<comment type="caution">
    <text evidence="1">The sequence shown here is derived from an EMBL/GenBank/DDBJ whole genome shotgun (WGS) entry which is preliminary data.</text>
</comment>
<gene>
    <name evidence="1" type="ORF">JCM19237_6596</name>
</gene>
<proteinExistence type="predicted"/>
<organism evidence="1 2">
    <name type="scientific">Photobacterium aphoticum</name>
    <dbReference type="NCBI Taxonomy" id="754436"/>
    <lineage>
        <taxon>Bacteria</taxon>
        <taxon>Pseudomonadati</taxon>
        <taxon>Pseudomonadota</taxon>
        <taxon>Gammaproteobacteria</taxon>
        <taxon>Vibrionales</taxon>
        <taxon>Vibrionaceae</taxon>
        <taxon>Photobacterium</taxon>
    </lineage>
</organism>
<dbReference type="STRING" id="754436.JCM19237_6596"/>
<reference evidence="1 2" key="1">
    <citation type="journal article" date="2014" name="Genome Announc.">
        <title>Draft Genome Sequences of Two Vibrionaceae Species, Vibrio ponticus C121 and Photobacterium aphoticum C119, Isolated as Coral Reef Microbiota.</title>
        <authorList>
            <person name="Al-saari N."/>
            <person name="Meirelles P.M."/>
            <person name="Mino S."/>
            <person name="Suda W."/>
            <person name="Oshima K."/>
            <person name="Hattori M."/>
            <person name="Ohkuma M."/>
            <person name="Thompson F.L."/>
            <person name="Gomez-Gil B."/>
            <person name="Sawabe T."/>
            <person name="Sawabe T."/>
        </authorList>
    </citation>
    <scope>NUCLEOTIDE SEQUENCE [LARGE SCALE GENOMIC DNA]</scope>
    <source>
        <strain evidence="1 2">JCM 19237</strain>
    </source>
</reference>
<dbReference type="EMBL" id="BBMN01000002">
    <property type="protein sequence ID" value="GAL03702.1"/>
    <property type="molecule type" value="Genomic_DNA"/>
</dbReference>
<name>A0A090R7U4_9GAMM</name>
<evidence type="ECO:0000313" key="2">
    <source>
        <dbReference type="Proteomes" id="UP000029227"/>
    </source>
</evidence>
<sequence length="51" mass="5454">MLKLQQIIQDFICHATFAISFLLIPGRNGDKSSVSVTGDDSVSVLGMQSGK</sequence>
<dbReference type="AlphaFoldDB" id="A0A090R7U4"/>
<dbReference type="Proteomes" id="UP000029227">
    <property type="component" value="Unassembled WGS sequence"/>
</dbReference>
<accession>A0A090R7U4</accession>
<evidence type="ECO:0000313" key="1">
    <source>
        <dbReference type="EMBL" id="GAL03702.1"/>
    </source>
</evidence>
<protein>
    <submittedName>
        <fullName evidence="1">Uncharacterized protein</fullName>
    </submittedName>
</protein>